<evidence type="ECO:0000313" key="1">
    <source>
        <dbReference type="EMBL" id="CDG32961.1"/>
    </source>
</evidence>
<accession>A0A7U7J0A3</accession>
<proteinExistence type="predicted"/>
<sequence length="37" mass="4427">MEVVEMKGCYMMILETSLQRGEEKRIRTSLCLFFLIK</sequence>
<name>A0A7U7J0A3_9PROT</name>
<comment type="caution">
    <text evidence="1">The sequence shown here is derived from an EMBL/GenBank/DDBJ whole genome shotgun (WGS) entry which is preliminary data.</text>
</comment>
<organism evidence="1 2">
    <name type="scientific">Parasaccharibacter apium</name>
    <dbReference type="NCBI Taxonomy" id="1510841"/>
    <lineage>
        <taxon>Bacteria</taxon>
        <taxon>Pseudomonadati</taxon>
        <taxon>Pseudomonadota</taxon>
        <taxon>Alphaproteobacteria</taxon>
        <taxon>Acetobacterales</taxon>
        <taxon>Acetobacteraceae</taxon>
        <taxon>Parasaccharibacter</taxon>
    </lineage>
</organism>
<reference evidence="1 2" key="2">
    <citation type="journal article" date="2014" name="PLoS ONE">
        <title>Evolution of mitochondria reconstructed from the energy metabolism of living bacteria.</title>
        <authorList>
            <person name="Degli Esposti M."/>
            <person name="Chouaia B."/>
            <person name="Comandatore F."/>
            <person name="Crotti E."/>
            <person name="Sassera D."/>
            <person name="Lievens P.M."/>
            <person name="Daffonchio D."/>
            <person name="Bandi C."/>
        </authorList>
    </citation>
    <scope>NUCLEOTIDE SEQUENCE [LARGE SCALE GENOMIC DNA]</scope>
    <source>
        <strain evidence="2">AM169</strain>
    </source>
</reference>
<dbReference type="Proteomes" id="UP000027590">
    <property type="component" value="Unassembled WGS sequence"/>
</dbReference>
<reference evidence="1 2" key="1">
    <citation type="journal article" date="2014" name="Genome Biol. Evol.">
        <title>Acetic acid bacteria genomes reveal functional traits for adaptation to life in insect guts.</title>
        <authorList>
            <person name="Chouaia B."/>
            <person name="Gaiarsa S."/>
            <person name="Crotti E."/>
            <person name="Comandatore F."/>
            <person name="Degli Esposti M."/>
            <person name="Ricci I."/>
            <person name="Alma A."/>
            <person name="Favia G."/>
            <person name="Bandi C."/>
            <person name="Daffonchio D."/>
        </authorList>
    </citation>
    <scope>NUCLEOTIDE SEQUENCE [LARGE SCALE GENOMIC DNA]</scope>
    <source>
        <strain evidence="2">AM169</strain>
    </source>
</reference>
<dbReference type="AlphaFoldDB" id="A0A7U7J0A3"/>
<protein>
    <submittedName>
        <fullName evidence="1">Uncharacterized protein</fullName>
    </submittedName>
</protein>
<evidence type="ECO:0000313" key="2">
    <source>
        <dbReference type="Proteomes" id="UP000027590"/>
    </source>
</evidence>
<dbReference type="EMBL" id="CBLY010000002">
    <property type="protein sequence ID" value="CDG32961.1"/>
    <property type="molecule type" value="Genomic_DNA"/>
</dbReference>
<gene>
    <name evidence="1" type="ORF">SACS_0223</name>
</gene>